<dbReference type="InterPro" id="IPR021445">
    <property type="entry name" value="DUF3095"/>
</dbReference>
<dbReference type="AlphaFoldDB" id="A0A1Q9ACF7"/>
<gene>
    <name evidence="1" type="ORF">BJF92_02665</name>
</gene>
<dbReference type="OrthoDB" id="5342145at2"/>
<protein>
    <submittedName>
        <fullName evidence="1">Adenylate cyclase</fullName>
    </submittedName>
</protein>
<organism evidence="1 2">
    <name type="scientific">Xaviernesmea rhizosphaerae</name>
    <dbReference type="NCBI Taxonomy" id="1672749"/>
    <lineage>
        <taxon>Bacteria</taxon>
        <taxon>Pseudomonadati</taxon>
        <taxon>Pseudomonadota</taxon>
        <taxon>Alphaproteobacteria</taxon>
        <taxon>Hyphomicrobiales</taxon>
        <taxon>Rhizobiaceae</taxon>
        <taxon>Rhizobium/Agrobacterium group</taxon>
        <taxon>Xaviernesmea</taxon>
    </lineage>
</organism>
<evidence type="ECO:0000313" key="2">
    <source>
        <dbReference type="Proteomes" id="UP000186143"/>
    </source>
</evidence>
<sequence>MSSETFFSTLPVFTRFAGVTDAAHYRPLPDDWWLATADIVDSTGAIEAGRYKTVNMAGASVISAVLNGLGRHDLPFVFGGDGALVAVPASGRQAAAAALAACATWAREELSLTMRVAMLDVAAIRAAGHDVRVARFQASEMVSYAMFSGGGAHYAEMRMKAGDNAIAPAPPGTRPDLSGLSCRWNPIRARHGLIVSIIAVPGPANDVAAFEALVARIIAIASMLERDGHPVAPEGPALGLSSEGLATEIKARAKGEPAWRRWLRITGEYVLSSTLVRLGRNLGGFDARRYRRDVGDNSDFRKFDDGLKMTIDIDVTRLERIEAALKAAEAQGVCRYGLHRQDEALITCFVPTPLQRDHMHFIDGAAGGYAQAASRLKQTPEPASAL</sequence>
<evidence type="ECO:0000313" key="1">
    <source>
        <dbReference type="EMBL" id="OLP52574.1"/>
    </source>
</evidence>
<name>A0A1Q9ACF7_9HYPH</name>
<dbReference type="Pfam" id="PF11294">
    <property type="entry name" value="DUF3095"/>
    <property type="match status" value="1"/>
</dbReference>
<comment type="caution">
    <text evidence="1">The sequence shown here is derived from an EMBL/GenBank/DDBJ whole genome shotgun (WGS) entry which is preliminary data.</text>
</comment>
<proteinExistence type="predicted"/>
<dbReference type="Proteomes" id="UP000186143">
    <property type="component" value="Unassembled WGS sequence"/>
</dbReference>
<dbReference type="EMBL" id="MKIO01000048">
    <property type="protein sequence ID" value="OLP52574.1"/>
    <property type="molecule type" value="Genomic_DNA"/>
</dbReference>
<accession>A0A1Q9ACF7</accession>
<dbReference type="RefSeq" id="WP_075637396.1">
    <property type="nucleotide sequence ID" value="NZ_MKIO01000048.1"/>
</dbReference>
<reference evidence="1 2" key="1">
    <citation type="submission" date="2016-09" db="EMBL/GenBank/DDBJ databases">
        <title>Rhizobium sp. nov., a novel species isolated from the rice rhizosphere.</title>
        <authorList>
            <person name="Zhao J."/>
            <person name="Zhang X."/>
        </authorList>
    </citation>
    <scope>NUCLEOTIDE SEQUENCE [LARGE SCALE GENOMIC DNA]</scope>
    <source>
        <strain evidence="1 2">MH17</strain>
    </source>
</reference>
<dbReference type="STRING" id="1672749.BJF92_02665"/>